<dbReference type="InterPro" id="IPR019020">
    <property type="entry name" value="Cyt-c552/DMSO_Rdtase_haem-bd"/>
</dbReference>
<evidence type="ECO:0000313" key="9">
    <source>
        <dbReference type="Proteomes" id="UP000267400"/>
    </source>
</evidence>
<evidence type="ECO:0000256" key="6">
    <source>
        <dbReference type="SAM" id="Phobius"/>
    </source>
</evidence>
<evidence type="ECO:0000256" key="1">
    <source>
        <dbReference type="ARBA" id="ARBA00022448"/>
    </source>
</evidence>
<keyword evidence="9" id="KW-1185">Reference proteome</keyword>
<keyword evidence="6" id="KW-1133">Transmembrane helix</keyword>
<evidence type="ECO:0000313" key="8">
    <source>
        <dbReference type="EMBL" id="RTQ99619.1"/>
    </source>
</evidence>
<feature type="domain" description="Cytochrome c-552/DMSO reductase-like haem-binding" evidence="7">
    <location>
        <begin position="1"/>
        <end position="356"/>
    </location>
</feature>
<keyword evidence="6" id="KW-0812">Transmembrane</keyword>
<dbReference type="EMBL" id="RXNS01000019">
    <property type="protein sequence ID" value="RTQ99619.1"/>
    <property type="molecule type" value="Genomic_DNA"/>
</dbReference>
<dbReference type="Gene3D" id="2.60.40.1190">
    <property type="match status" value="1"/>
</dbReference>
<keyword evidence="1" id="KW-0813">Transport</keyword>
<keyword evidence="5" id="KW-0408">Iron</keyword>
<dbReference type="Pfam" id="PF09459">
    <property type="entry name" value="EB_dh"/>
    <property type="match status" value="1"/>
</dbReference>
<name>A0A431UZD6_9GAMM</name>
<dbReference type="CDD" id="cd09625">
    <property type="entry name" value="DOMON_like_cytochrome"/>
    <property type="match status" value="1"/>
</dbReference>
<dbReference type="OrthoDB" id="5337932at2"/>
<keyword evidence="2" id="KW-0349">Heme</keyword>
<feature type="transmembrane region" description="Helical" evidence="6">
    <location>
        <begin position="444"/>
        <end position="466"/>
    </location>
</feature>
<dbReference type="GO" id="GO:0020037">
    <property type="term" value="F:heme binding"/>
    <property type="evidence" value="ECO:0007669"/>
    <property type="project" value="InterPro"/>
</dbReference>
<evidence type="ECO:0000256" key="5">
    <source>
        <dbReference type="ARBA" id="ARBA00023004"/>
    </source>
</evidence>
<comment type="caution">
    <text evidence="8">The sequence shown here is derived from an EMBL/GenBank/DDBJ whole genome shotgun (WGS) entry which is preliminary data.</text>
</comment>
<evidence type="ECO:0000256" key="4">
    <source>
        <dbReference type="ARBA" id="ARBA00022982"/>
    </source>
</evidence>
<dbReference type="SMART" id="SM00887">
    <property type="entry name" value="EB_dh"/>
    <property type="match status" value="1"/>
</dbReference>
<reference evidence="8 9" key="1">
    <citation type="submission" date="2018-12" db="EMBL/GenBank/DDBJ databases">
        <authorList>
            <person name="Yu L."/>
        </authorList>
    </citation>
    <scope>NUCLEOTIDE SEQUENCE [LARGE SCALE GENOMIC DNA]</scope>
    <source>
        <strain evidence="8 9">11S</strain>
    </source>
</reference>
<evidence type="ECO:0000259" key="7">
    <source>
        <dbReference type="SMART" id="SM00887"/>
    </source>
</evidence>
<gene>
    <name evidence="8" type="ORF">EKG36_17270</name>
</gene>
<keyword evidence="4" id="KW-0249">Electron transport</keyword>
<dbReference type="AlphaFoldDB" id="A0A431UZD6"/>
<keyword evidence="3" id="KW-0479">Metal-binding</keyword>
<proteinExistence type="predicted"/>
<organism evidence="8 9">
    <name type="scientific">Halomonas nitroreducens</name>
    <dbReference type="NCBI Taxonomy" id="447425"/>
    <lineage>
        <taxon>Bacteria</taxon>
        <taxon>Pseudomonadati</taxon>
        <taxon>Pseudomonadota</taxon>
        <taxon>Gammaproteobacteria</taxon>
        <taxon>Oceanospirillales</taxon>
        <taxon>Halomonadaceae</taxon>
        <taxon>Halomonas</taxon>
    </lineage>
</organism>
<dbReference type="Proteomes" id="UP000267400">
    <property type="component" value="Unassembled WGS sequence"/>
</dbReference>
<accession>A0A431UZD6</accession>
<dbReference type="GO" id="GO:0046872">
    <property type="term" value="F:metal ion binding"/>
    <property type="evidence" value="ECO:0007669"/>
    <property type="project" value="UniProtKB-KW"/>
</dbReference>
<dbReference type="RefSeq" id="WP_126486368.1">
    <property type="nucleotide sequence ID" value="NZ_RXNS01000019.1"/>
</dbReference>
<evidence type="ECO:0000256" key="2">
    <source>
        <dbReference type="ARBA" id="ARBA00022617"/>
    </source>
</evidence>
<evidence type="ECO:0000256" key="3">
    <source>
        <dbReference type="ARBA" id="ARBA00022723"/>
    </source>
</evidence>
<sequence>MRDKAIPLLLAGGLVGLGLAWVTQGSGVIHNDPDRNLYIPDQLTMPLQVKVAHDGERIWFRYRWPTERPHVYHDMLRYTDGEWVRHGASPVGPQPEGTYEDRVTMLVDDGSVPDFGRYGGYITVGDRMRFFSDEAPAEAVAAHPYLGETLGQTEVRKHLPETRGDVAQWDSVVDAPQLAAQQASGYFLDLWHWRAGRSNAVGMSDDQWVGEHRHSDAGQGPYTTNWDAENARPQWMFDPEATGRHALRWEDVTAERVDFDGLYYLAEAFAVPFDPDHDWQEGDVIPRRLLREGEGSRGDIRVVGDARWSDGYWDVTLVRDLDTGQPDDKAFAPQGHYDLAFAVHRNATGSRWHYVSLPYSLGLGREADILASRVTEGAPDWSQPWFDLTLYYPGQVDWPLLISEAHAGAEDIAAGLPVRAHHHERQLAHYGVEMEFQDAIRRQWALTLVAGLLLLAGLFIGLLPAFRRHHSGGTP</sequence>
<keyword evidence="6" id="KW-0472">Membrane</keyword>
<protein>
    <recommendedName>
        <fullName evidence="7">Cytochrome c-552/DMSO reductase-like haem-binding domain-containing protein</fullName>
    </recommendedName>
</protein>